<sequence>MKNSVLNRSLLGIIASLAVLQLSAHTLGHGTVTGSLRDGDTKEPIPFTSIVVLRAADHRLAAVGTTDAEGNFKLKFLPLGDYVIQSTALGYQLQQPAVTFRPLSNRQKLGTLTLQSLSSQPRVQAPRQTVAQRTSCPPAPKLAVRS</sequence>
<feature type="chain" id="PRO_5028862793" evidence="2">
    <location>
        <begin position="25"/>
        <end position="146"/>
    </location>
</feature>
<dbReference type="KEGG" id="hsk:H4317_11340"/>
<dbReference type="Proteomes" id="UP000515489">
    <property type="component" value="Chromosome"/>
</dbReference>
<keyword evidence="2" id="KW-0732">Signal</keyword>
<feature type="compositionally biased region" description="Polar residues" evidence="1">
    <location>
        <begin position="126"/>
        <end position="135"/>
    </location>
</feature>
<protein>
    <submittedName>
        <fullName evidence="3">Carboxypeptidase regulatory-like domain-containing protein</fullName>
    </submittedName>
</protein>
<accession>A0A7G7W341</accession>
<dbReference type="Pfam" id="PF13620">
    <property type="entry name" value="CarboxypepD_reg"/>
    <property type="match status" value="1"/>
</dbReference>
<evidence type="ECO:0000256" key="2">
    <source>
        <dbReference type="SAM" id="SignalP"/>
    </source>
</evidence>
<evidence type="ECO:0000313" key="3">
    <source>
        <dbReference type="EMBL" id="QNH60784.1"/>
    </source>
</evidence>
<dbReference type="AlphaFoldDB" id="A0A7G7W341"/>
<dbReference type="GO" id="GO:0004180">
    <property type="term" value="F:carboxypeptidase activity"/>
    <property type="evidence" value="ECO:0007669"/>
    <property type="project" value="UniProtKB-KW"/>
</dbReference>
<evidence type="ECO:0000313" key="4">
    <source>
        <dbReference type="Proteomes" id="UP000515489"/>
    </source>
</evidence>
<dbReference type="Gene3D" id="2.60.40.1120">
    <property type="entry name" value="Carboxypeptidase-like, regulatory domain"/>
    <property type="match status" value="1"/>
</dbReference>
<feature type="region of interest" description="Disordered" evidence="1">
    <location>
        <begin position="118"/>
        <end position="146"/>
    </location>
</feature>
<dbReference type="InterPro" id="IPR008969">
    <property type="entry name" value="CarboxyPept-like_regulatory"/>
</dbReference>
<dbReference type="EMBL" id="CP060202">
    <property type="protein sequence ID" value="QNH60784.1"/>
    <property type="molecule type" value="Genomic_DNA"/>
</dbReference>
<keyword evidence="3" id="KW-0121">Carboxypeptidase</keyword>
<dbReference type="SUPFAM" id="SSF49464">
    <property type="entry name" value="Carboxypeptidase regulatory domain-like"/>
    <property type="match status" value="1"/>
</dbReference>
<reference evidence="3 4" key="1">
    <citation type="submission" date="2020-08" db="EMBL/GenBank/DDBJ databases">
        <title>Hymenobacter sp. S2-20-2 genome sequencing.</title>
        <authorList>
            <person name="Jin L."/>
        </authorList>
    </citation>
    <scope>NUCLEOTIDE SEQUENCE [LARGE SCALE GENOMIC DNA]</scope>
    <source>
        <strain evidence="3 4">S2-20-2</strain>
    </source>
</reference>
<organism evidence="3 4">
    <name type="scientific">Hymenobacter sediminicola</name>
    <dbReference type="NCBI Taxonomy" id="2761579"/>
    <lineage>
        <taxon>Bacteria</taxon>
        <taxon>Pseudomonadati</taxon>
        <taxon>Bacteroidota</taxon>
        <taxon>Cytophagia</taxon>
        <taxon>Cytophagales</taxon>
        <taxon>Hymenobacteraceae</taxon>
        <taxon>Hymenobacter</taxon>
    </lineage>
</organism>
<keyword evidence="4" id="KW-1185">Reference proteome</keyword>
<keyword evidence="3" id="KW-0378">Hydrolase</keyword>
<proteinExistence type="predicted"/>
<feature type="signal peptide" evidence="2">
    <location>
        <begin position="1"/>
        <end position="24"/>
    </location>
</feature>
<keyword evidence="3" id="KW-0645">Protease</keyword>
<name>A0A7G7W341_9BACT</name>
<evidence type="ECO:0000256" key="1">
    <source>
        <dbReference type="SAM" id="MobiDB-lite"/>
    </source>
</evidence>
<gene>
    <name evidence="3" type="ORF">H4317_11340</name>
</gene>
<dbReference type="RefSeq" id="WP_185886715.1">
    <property type="nucleotide sequence ID" value="NZ_CP060202.1"/>
</dbReference>